<dbReference type="RefSeq" id="WP_196264728.1">
    <property type="nucleotide sequence ID" value="NZ_JADQDN010000007.1"/>
</dbReference>
<name>A0ABS0HV51_9HYPH</name>
<evidence type="ECO:0000313" key="1">
    <source>
        <dbReference type="EMBL" id="MBF9197370.1"/>
    </source>
</evidence>
<dbReference type="Proteomes" id="UP000611708">
    <property type="component" value="Unassembled WGS sequence"/>
</dbReference>
<proteinExistence type="predicted"/>
<reference evidence="1 2" key="1">
    <citation type="submission" date="2020-11" db="EMBL/GenBank/DDBJ databases">
        <authorList>
            <person name="Kim M.K."/>
        </authorList>
    </citation>
    <scope>NUCLEOTIDE SEQUENCE [LARGE SCALE GENOMIC DNA]</scope>
    <source>
        <strain evidence="1 2">BT290</strain>
    </source>
</reference>
<comment type="caution">
    <text evidence="1">The sequence shown here is derived from an EMBL/GenBank/DDBJ whole genome shotgun (WGS) entry which is preliminary data.</text>
</comment>
<sequence>MATEVKHLRFQKQSRLNRVYSPDILPRLQSLLADLADIDFACQHKLAAIERGLGDESIKRRKIALLWQEHQESRAPYVAALEELQEQAKDCFQQ</sequence>
<organism evidence="1 2">
    <name type="scientific">Microvirga terrestris</name>
    <dbReference type="NCBI Taxonomy" id="2791024"/>
    <lineage>
        <taxon>Bacteria</taxon>
        <taxon>Pseudomonadati</taxon>
        <taxon>Pseudomonadota</taxon>
        <taxon>Alphaproteobacteria</taxon>
        <taxon>Hyphomicrobiales</taxon>
        <taxon>Methylobacteriaceae</taxon>
        <taxon>Microvirga</taxon>
    </lineage>
</organism>
<dbReference type="EMBL" id="JADQDN010000007">
    <property type="protein sequence ID" value="MBF9197370.1"/>
    <property type="molecule type" value="Genomic_DNA"/>
</dbReference>
<evidence type="ECO:0000313" key="2">
    <source>
        <dbReference type="Proteomes" id="UP000611708"/>
    </source>
</evidence>
<accession>A0ABS0HV51</accession>
<gene>
    <name evidence="1" type="ORF">I2H36_15095</name>
</gene>
<protein>
    <submittedName>
        <fullName evidence="1">Uncharacterized protein</fullName>
    </submittedName>
</protein>
<keyword evidence="2" id="KW-1185">Reference proteome</keyword>